<dbReference type="InterPro" id="IPR036291">
    <property type="entry name" value="NAD(P)-bd_dom_sf"/>
</dbReference>
<dbReference type="InterPro" id="IPR006139">
    <property type="entry name" value="D-isomer_2_OHA_DH_cat_dom"/>
</dbReference>
<organism evidence="7 8">
    <name type="scientific">Teichococcus oryzae</name>
    <dbReference type="NCBI Taxonomy" id="1608942"/>
    <lineage>
        <taxon>Bacteria</taxon>
        <taxon>Pseudomonadati</taxon>
        <taxon>Pseudomonadota</taxon>
        <taxon>Alphaproteobacteria</taxon>
        <taxon>Acetobacterales</taxon>
        <taxon>Roseomonadaceae</taxon>
        <taxon>Roseomonas</taxon>
    </lineage>
</organism>
<keyword evidence="2 4" id="KW-0560">Oxidoreductase</keyword>
<protein>
    <submittedName>
        <fullName evidence="7">3-phosphoglycerate dehydrogenase</fullName>
    </submittedName>
</protein>
<evidence type="ECO:0000256" key="2">
    <source>
        <dbReference type="ARBA" id="ARBA00023002"/>
    </source>
</evidence>
<accession>A0A5B2TEA8</accession>
<reference evidence="7 8" key="1">
    <citation type="journal article" date="2015" name="Int. J. Syst. Evol. Microbiol.">
        <title>Roseomonas oryzae sp. nov., isolated from paddy rhizosphere soil.</title>
        <authorList>
            <person name="Ramaprasad E.V."/>
            <person name="Sasikala Ch."/>
            <person name="Ramana Ch.V."/>
        </authorList>
    </citation>
    <scope>NUCLEOTIDE SEQUENCE [LARGE SCALE GENOMIC DNA]</scope>
    <source>
        <strain evidence="7 8">KCTC 42542</strain>
    </source>
</reference>
<name>A0A5B2TEA8_9PROT</name>
<comment type="similarity">
    <text evidence="1 4">Belongs to the D-isomer specific 2-hydroxyacid dehydrogenase family.</text>
</comment>
<dbReference type="RefSeq" id="WP_149812825.1">
    <property type="nucleotide sequence ID" value="NZ_VUKA01000006.1"/>
</dbReference>
<keyword evidence="8" id="KW-1185">Reference proteome</keyword>
<dbReference type="GO" id="GO:0016618">
    <property type="term" value="F:hydroxypyruvate reductase [NAD(P)H] activity"/>
    <property type="evidence" value="ECO:0007669"/>
    <property type="project" value="TreeGrafter"/>
</dbReference>
<sequence>MTDNIRRVLYLSHAPQSVYDMWRARMPEGSELMTLSSNDDAERLEKLPLADVVIVAPAVLRPEWVAHATRLKLVQHQGVGWEGETPIAEMRARGIRLAINPSGTADVVSEHALALMFATLRQIPRVDAAMRNGNWMGTSLRTETRNLRGRTVGIVGMGRIGSAVAALLQPFKVRGLYVDPYQKLPEGLELALNFRRVELPELLREAEVITLHLPATPQTHHLFGAEAFRQMRRDAVLVNCARGAVVDEAALAEALRGGLIRAAAVDVFEPEPPRPDNPLLGLPNVVLTPHVAAGTLDAMQAKVAGATANIGRFLRDEALLDEIDLTALA</sequence>
<evidence type="ECO:0000256" key="1">
    <source>
        <dbReference type="ARBA" id="ARBA00005854"/>
    </source>
</evidence>
<dbReference type="InterPro" id="IPR050223">
    <property type="entry name" value="D-isomer_2-hydroxyacid_DH"/>
</dbReference>
<dbReference type="SUPFAM" id="SSF52283">
    <property type="entry name" value="Formate/glycerate dehydrogenase catalytic domain-like"/>
    <property type="match status" value="1"/>
</dbReference>
<dbReference type="CDD" id="cd12175">
    <property type="entry name" value="2-Hacid_dh_11"/>
    <property type="match status" value="1"/>
</dbReference>
<dbReference type="InterPro" id="IPR006140">
    <property type="entry name" value="D-isomer_DH_NAD-bd"/>
</dbReference>
<dbReference type="PROSITE" id="PS00671">
    <property type="entry name" value="D_2_HYDROXYACID_DH_3"/>
    <property type="match status" value="1"/>
</dbReference>
<comment type="caution">
    <text evidence="7">The sequence shown here is derived from an EMBL/GenBank/DDBJ whole genome shotgun (WGS) entry which is preliminary data.</text>
</comment>
<evidence type="ECO:0000259" key="5">
    <source>
        <dbReference type="Pfam" id="PF00389"/>
    </source>
</evidence>
<dbReference type="GO" id="GO:0051287">
    <property type="term" value="F:NAD binding"/>
    <property type="evidence" value="ECO:0007669"/>
    <property type="project" value="InterPro"/>
</dbReference>
<dbReference type="GO" id="GO:0005829">
    <property type="term" value="C:cytosol"/>
    <property type="evidence" value="ECO:0007669"/>
    <property type="project" value="TreeGrafter"/>
</dbReference>
<dbReference type="OrthoDB" id="9793626at2"/>
<dbReference type="Pfam" id="PF02826">
    <property type="entry name" value="2-Hacid_dh_C"/>
    <property type="match status" value="1"/>
</dbReference>
<dbReference type="AlphaFoldDB" id="A0A5B2TEA8"/>
<dbReference type="PANTHER" id="PTHR10996">
    <property type="entry name" value="2-HYDROXYACID DEHYDROGENASE-RELATED"/>
    <property type="match status" value="1"/>
</dbReference>
<evidence type="ECO:0000256" key="4">
    <source>
        <dbReference type="RuleBase" id="RU003719"/>
    </source>
</evidence>
<dbReference type="Pfam" id="PF00389">
    <property type="entry name" value="2-Hacid_dh"/>
    <property type="match status" value="1"/>
</dbReference>
<dbReference type="Gene3D" id="3.40.50.720">
    <property type="entry name" value="NAD(P)-binding Rossmann-like Domain"/>
    <property type="match status" value="2"/>
</dbReference>
<dbReference type="InterPro" id="IPR029753">
    <property type="entry name" value="D-isomer_DH_CS"/>
</dbReference>
<evidence type="ECO:0000313" key="7">
    <source>
        <dbReference type="EMBL" id="KAA2212797.1"/>
    </source>
</evidence>
<evidence type="ECO:0000259" key="6">
    <source>
        <dbReference type="Pfam" id="PF02826"/>
    </source>
</evidence>
<dbReference type="EMBL" id="VUKA01000006">
    <property type="protein sequence ID" value="KAA2212797.1"/>
    <property type="molecule type" value="Genomic_DNA"/>
</dbReference>
<dbReference type="GO" id="GO:0030267">
    <property type="term" value="F:glyoxylate reductase (NADPH) activity"/>
    <property type="evidence" value="ECO:0007669"/>
    <property type="project" value="TreeGrafter"/>
</dbReference>
<dbReference type="SUPFAM" id="SSF51735">
    <property type="entry name" value="NAD(P)-binding Rossmann-fold domains"/>
    <property type="match status" value="1"/>
</dbReference>
<keyword evidence="3" id="KW-0520">NAD</keyword>
<feature type="domain" description="D-isomer specific 2-hydroxyacid dehydrogenase NAD-binding" evidence="6">
    <location>
        <begin position="113"/>
        <end position="292"/>
    </location>
</feature>
<evidence type="ECO:0000313" key="8">
    <source>
        <dbReference type="Proteomes" id="UP000322110"/>
    </source>
</evidence>
<dbReference type="Proteomes" id="UP000322110">
    <property type="component" value="Unassembled WGS sequence"/>
</dbReference>
<dbReference type="PANTHER" id="PTHR10996:SF178">
    <property type="entry name" value="2-HYDROXYACID DEHYDROGENASE YGL185C-RELATED"/>
    <property type="match status" value="1"/>
</dbReference>
<feature type="domain" description="D-isomer specific 2-hydroxyacid dehydrogenase catalytic" evidence="5">
    <location>
        <begin position="31"/>
        <end position="321"/>
    </location>
</feature>
<dbReference type="FunFam" id="3.40.50.720:FF:000203">
    <property type="entry name" value="D-3-phosphoglycerate dehydrogenase (SerA)"/>
    <property type="match status" value="1"/>
</dbReference>
<proteinExistence type="inferred from homology"/>
<evidence type="ECO:0000256" key="3">
    <source>
        <dbReference type="ARBA" id="ARBA00023027"/>
    </source>
</evidence>
<gene>
    <name evidence="7" type="ORF">F0Q34_13970</name>
</gene>